<dbReference type="RefSeq" id="XP_024584440.1">
    <property type="nucleotide sequence ID" value="XM_024719108.1"/>
</dbReference>
<reference evidence="2" key="1">
    <citation type="submission" date="2014-09" db="EMBL/GenBank/DDBJ databases">
        <authorList>
            <person name="Sharma Rahul"/>
            <person name="Thines Marco"/>
        </authorList>
    </citation>
    <scope>NUCLEOTIDE SEQUENCE [LARGE SCALE GENOMIC DNA]</scope>
</reference>
<proteinExistence type="predicted"/>
<organism evidence="1 2">
    <name type="scientific">Plasmopara halstedii</name>
    <name type="common">Downy mildew of sunflower</name>
    <dbReference type="NCBI Taxonomy" id="4781"/>
    <lineage>
        <taxon>Eukaryota</taxon>
        <taxon>Sar</taxon>
        <taxon>Stramenopiles</taxon>
        <taxon>Oomycota</taxon>
        <taxon>Peronosporomycetes</taxon>
        <taxon>Peronosporales</taxon>
        <taxon>Peronosporaceae</taxon>
        <taxon>Plasmopara</taxon>
    </lineage>
</organism>
<dbReference type="AlphaFoldDB" id="A0A0P1B0Z6"/>
<dbReference type="EMBL" id="CCYD01002887">
    <property type="protein sequence ID" value="CEG48071.1"/>
    <property type="molecule type" value="Genomic_DNA"/>
</dbReference>
<keyword evidence="2" id="KW-1185">Reference proteome</keyword>
<sequence>MSSSFMSTTLSGIPTSNCSNLLLSLTHKTSNHYDKRNALTLHIILWLILVQKTNLLHFTKNSSLDFNVINGIQENWKFR</sequence>
<dbReference type="Proteomes" id="UP000054928">
    <property type="component" value="Unassembled WGS sequence"/>
</dbReference>
<protein>
    <submittedName>
        <fullName evidence="1">Uncharacterized protein</fullName>
    </submittedName>
</protein>
<evidence type="ECO:0000313" key="1">
    <source>
        <dbReference type="EMBL" id="CEG48071.1"/>
    </source>
</evidence>
<dbReference type="GeneID" id="36400602"/>
<name>A0A0P1B0Z6_PLAHL</name>
<accession>A0A0P1B0Z6</accession>
<evidence type="ECO:0000313" key="2">
    <source>
        <dbReference type="Proteomes" id="UP000054928"/>
    </source>
</evidence>